<dbReference type="RefSeq" id="WP_099513262.1">
    <property type="nucleotide sequence ID" value="NZ_CP016617.1"/>
</dbReference>
<proteinExistence type="predicted"/>
<accession>A0A1B2EQ46</accession>
<reference evidence="1" key="1">
    <citation type="submission" date="2016-07" db="EMBL/GenBank/DDBJ databases">
        <title>Microvirga ossetica sp. nov. a new species of rhizobia isolated from root nodules of the legume species Vicia alpestris Steven originated from North Ossetia region in the Caucasus.</title>
        <authorList>
            <person name="Safronova V.I."/>
            <person name="Kuznetsova I.G."/>
            <person name="Sazanova A.L."/>
            <person name="Belimov A."/>
            <person name="Andronov E."/>
            <person name="Osledkin Y.S."/>
            <person name="Onishchuk O.P."/>
            <person name="Kurchak O.N."/>
            <person name="Shaposhnikov A.I."/>
            <person name="Willems A."/>
            <person name="Tikhonovich I.A."/>
        </authorList>
    </citation>
    <scope>NUCLEOTIDE SEQUENCE [LARGE SCALE GENOMIC DNA]</scope>
    <source>
        <strain evidence="1">V5/3M</strain>
        <plasmid evidence="1">unnamed1</plasmid>
    </source>
</reference>
<geneLocation type="plasmid" evidence="1">
    <name>unnamed1</name>
</geneLocation>
<name>A0A1B2EQ46_9HYPH</name>
<dbReference type="AlphaFoldDB" id="A0A1B2EQ46"/>
<keyword evidence="1" id="KW-0614">Plasmid</keyword>
<dbReference type="EMBL" id="CP016617">
    <property type="protein sequence ID" value="ANY82106.1"/>
    <property type="molecule type" value="Genomic_DNA"/>
</dbReference>
<gene>
    <name evidence="1" type="ORF">BB934_27470</name>
</gene>
<dbReference type="KEGG" id="moc:BB934_27470"/>
<protein>
    <submittedName>
        <fullName evidence="1">Uncharacterized protein</fullName>
    </submittedName>
</protein>
<dbReference type="OrthoDB" id="8232020at2"/>
<evidence type="ECO:0000313" key="1">
    <source>
        <dbReference type="EMBL" id="ANY82106.1"/>
    </source>
</evidence>
<organism evidence="1">
    <name type="scientific">Microvirga ossetica</name>
    <dbReference type="NCBI Taxonomy" id="1882682"/>
    <lineage>
        <taxon>Bacteria</taxon>
        <taxon>Pseudomonadati</taxon>
        <taxon>Pseudomonadota</taxon>
        <taxon>Alphaproteobacteria</taxon>
        <taxon>Hyphomicrobiales</taxon>
        <taxon>Methylobacteriaceae</taxon>
        <taxon>Microvirga</taxon>
    </lineage>
</organism>
<sequence length="346" mass="38671">MTASAHIHPALVRKALDLAGEELRGHRVIGEIMIHGRSALVLHYSWVDDGNRIEADISLEGRHGIVRQTTVGAGRSVGLPNDWVEDVLPAAFGHGPSWPAGFPTGLYPSWERPGLRILSAPASLLVPMAFLASLRPMDDISYNDLEPAIRIAAQAGIKSARCLRRLVAPYLERKEKDDGDLARMIEKRLSQFEYALDRFGCGVVLRSKPKSLADVAAMTREDCDCFGPASGEFQQAFYLEKDRAARQTMLDPVPIPTGDPRDDAWLGAIGEHLAQRWGLEVPPWTQEAAFMGGHKPYFWPDETLARDIQIVETPPAFRRRLLFTFAEPLMIAKFPNDRKVRMPFWQ</sequence>